<reference evidence="3" key="1">
    <citation type="submission" date="2021-01" db="EMBL/GenBank/DDBJ databases">
        <authorList>
            <person name="Corre E."/>
            <person name="Pelletier E."/>
            <person name="Niang G."/>
            <person name="Scheremetjew M."/>
            <person name="Finn R."/>
            <person name="Kale V."/>
            <person name="Holt S."/>
            <person name="Cochrane G."/>
            <person name="Meng A."/>
            <person name="Brown T."/>
            <person name="Cohen L."/>
        </authorList>
    </citation>
    <scope>NUCLEOTIDE SEQUENCE</scope>
    <source>
        <strain evidence="3">CCMP1756</strain>
    </source>
</reference>
<feature type="region of interest" description="Disordered" evidence="1">
    <location>
        <begin position="32"/>
        <end position="65"/>
    </location>
</feature>
<feature type="signal peptide" evidence="2">
    <location>
        <begin position="1"/>
        <end position="19"/>
    </location>
</feature>
<name>A0A7S4A4J8_9STRA</name>
<evidence type="ECO:0008006" key="4">
    <source>
        <dbReference type="Google" id="ProtNLM"/>
    </source>
</evidence>
<keyword evidence="2" id="KW-0732">Signal</keyword>
<sequence>MRRCLLTLATAHALRPSLMLLPGASTGRITEDEARKRTSWPHWKRESDWTADEEEAAVAPPSPTKPQKAYTLAYFQDRVKARARKEALLGLVAATGRLCDAARRDDDVESELADVLRALTEVATERDVPLDALARRIDSS</sequence>
<organism evidence="3">
    <name type="scientific">Pelagomonas calceolata</name>
    <dbReference type="NCBI Taxonomy" id="35677"/>
    <lineage>
        <taxon>Eukaryota</taxon>
        <taxon>Sar</taxon>
        <taxon>Stramenopiles</taxon>
        <taxon>Ochrophyta</taxon>
        <taxon>Pelagophyceae</taxon>
        <taxon>Pelagomonadales</taxon>
        <taxon>Pelagomonadaceae</taxon>
        <taxon>Pelagomonas</taxon>
    </lineage>
</organism>
<dbReference type="AlphaFoldDB" id="A0A7S4A4J8"/>
<evidence type="ECO:0000256" key="1">
    <source>
        <dbReference type="SAM" id="MobiDB-lite"/>
    </source>
</evidence>
<feature type="chain" id="PRO_5031538595" description="Ribosome assembly protein 3" evidence="2">
    <location>
        <begin position="20"/>
        <end position="140"/>
    </location>
</feature>
<accession>A0A7S4A4J8</accession>
<evidence type="ECO:0000313" key="3">
    <source>
        <dbReference type="EMBL" id="CAE0703429.1"/>
    </source>
</evidence>
<evidence type="ECO:0000256" key="2">
    <source>
        <dbReference type="SAM" id="SignalP"/>
    </source>
</evidence>
<gene>
    <name evidence="3" type="ORF">PCAL00307_LOCUS18876</name>
</gene>
<protein>
    <recommendedName>
        <fullName evidence="4">Ribosome assembly protein 3</fullName>
    </recommendedName>
</protein>
<proteinExistence type="predicted"/>
<dbReference type="EMBL" id="HBIW01021870">
    <property type="protein sequence ID" value="CAE0703429.1"/>
    <property type="molecule type" value="Transcribed_RNA"/>
</dbReference>